<name>A0ABY8IMF5_9HYPH</name>
<dbReference type="RefSeq" id="WP_202617098.1">
    <property type="nucleotide sequence ID" value="NZ_CP117267.1"/>
</dbReference>
<dbReference type="Proteomes" id="UP000318939">
    <property type="component" value="Chromosome"/>
</dbReference>
<evidence type="ECO:0008006" key="3">
    <source>
        <dbReference type="Google" id="ProtNLM"/>
    </source>
</evidence>
<reference evidence="1" key="2">
    <citation type="journal article" date="2023" name="MicrobiologyOpen">
        <title>Genomics of the tumorigenes clade of the family Rhizobiaceae and description of Rhizobium rhododendri sp. nov.</title>
        <authorList>
            <person name="Kuzmanovic N."/>
            <person name="diCenzo G.C."/>
            <person name="Bunk B."/>
            <person name="Sproeer C."/>
            <person name="Fruehling A."/>
            <person name="Neumann-Schaal M."/>
            <person name="Overmann J."/>
            <person name="Smalla K."/>
        </authorList>
    </citation>
    <scope>NUCLEOTIDE SEQUENCE</scope>
    <source>
        <strain evidence="1">Rho-6.2</strain>
    </source>
</reference>
<accession>A0ABY8IMF5</accession>
<reference evidence="1" key="1">
    <citation type="journal article" date="2019" name="Phytopathology">
        <title>A Novel Group of Rhizobium tumorigenes-Like Agrobacteria Associated with Crown Gall Disease of Rhododendron and Blueberry.</title>
        <authorList>
            <person name="Kuzmanovic N."/>
            <person name="Behrens P."/>
            <person name="Idczak E."/>
            <person name="Wagner S."/>
            <person name="Gotz M."/>
            <person name="Sproer C."/>
            <person name="Bunk B."/>
            <person name="Overmann J."/>
            <person name="Smalla K."/>
        </authorList>
    </citation>
    <scope>NUCLEOTIDE SEQUENCE</scope>
    <source>
        <strain evidence="1">Rho-6.2</strain>
    </source>
</reference>
<keyword evidence="2" id="KW-1185">Reference proteome</keyword>
<gene>
    <name evidence="1" type="ORF">PR018_08285</name>
</gene>
<organism evidence="1 2">
    <name type="scientific">Rhizobium rhododendri</name>
    <dbReference type="NCBI Taxonomy" id="2506430"/>
    <lineage>
        <taxon>Bacteria</taxon>
        <taxon>Pseudomonadati</taxon>
        <taxon>Pseudomonadota</taxon>
        <taxon>Alphaproteobacteria</taxon>
        <taxon>Hyphomicrobiales</taxon>
        <taxon>Rhizobiaceae</taxon>
        <taxon>Rhizobium/Agrobacterium group</taxon>
        <taxon>Rhizobium</taxon>
    </lineage>
</organism>
<protein>
    <recommendedName>
        <fullName evidence="3">Nucleoside 2-deoxyribosyltransferase</fullName>
    </recommendedName>
</protein>
<dbReference type="EMBL" id="CP117267">
    <property type="protein sequence ID" value="WFS24476.1"/>
    <property type="molecule type" value="Genomic_DNA"/>
</dbReference>
<evidence type="ECO:0000313" key="2">
    <source>
        <dbReference type="Proteomes" id="UP000318939"/>
    </source>
</evidence>
<evidence type="ECO:0000313" key="1">
    <source>
        <dbReference type="EMBL" id="WFS24476.1"/>
    </source>
</evidence>
<sequence>MNDIITLCGSARFERLFKAWNEALTLAGHTVFSVAVYPSDKSGVKQWYSDDQKADLDAAHLRKIAASDSIFVLNMYGYIGSSTLGEIEHAKRLGKKIYFLESWKAGNGVCDMHHEWLRDDMELDGLPRCSASPIDTMTSPHDPAIFSPWSSDLLGPGGAKRSSLVNLTKAAERPTAPSSEA</sequence>
<proteinExistence type="predicted"/>